<evidence type="ECO:0000313" key="22">
    <source>
        <dbReference type="Proteomes" id="UP000053989"/>
    </source>
</evidence>
<feature type="active site" description="Proton donor" evidence="15">
    <location>
        <position position="240"/>
    </location>
</feature>
<evidence type="ECO:0000256" key="14">
    <source>
        <dbReference type="PIRNR" id="PIRNR036497"/>
    </source>
</evidence>
<dbReference type="FunCoup" id="A0A0C3EQJ6">
    <property type="interactions" value="135"/>
</dbReference>
<accession>A0A0C3EQJ6</accession>
<evidence type="ECO:0000259" key="19">
    <source>
        <dbReference type="Pfam" id="PF00742"/>
    </source>
</evidence>
<evidence type="ECO:0000256" key="2">
    <source>
        <dbReference type="ARBA" id="ARBA00005056"/>
    </source>
</evidence>
<dbReference type="Pfam" id="PF00742">
    <property type="entry name" value="Homoserine_dh"/>
    <property type="match status" value="1"/>
</dbReference>
<dbReference type="InterPro" id="IPR019811">
    <property type="entry name" value="HDH_CS"/>
</dbReference>
<comment type="pathway">
    <text evidence="2 17">Amino-acid biosynthesis; L-threonine biosynthesis; L-threonine from L-aspartate: step 3/5.</text>
</comment>
<gene>
    <name evidence="21" type="ORF">SCLCIDRAFT_100423</name>
</gene>
<dbReference type="SUPFAM" id="SSF55347">
    <property type="entry name" value="Glyceraldehyde-3-phosphate dehydrogenase-like, C-terminal domain"/>
    <property type="match status" value="1"/>
</dbReference>
<evidence type="ECO:0000256" key="9">
    <source>
        <dbReference type="ARBA" id="ARBA00022857"/>
    </source>
</evidence>
<dbReference type="GO" id="GO:0004412">
    <property type="term" value="F:homoserine dehydrogenase activity"/>
    <property type="evidence" value="ECO:0007669"/>
    <property type="project" value="UniProtKB-EC"/>
</dbReference>
<dbReference type="InParanoid" id="A0A0C3EQJ6"/>
<comment type="catalytic activity">
    <reaction evidence="12">
        <text>L-homoserine + NADP(+) = L-aspartate 4-semialdehyde + NADPH + H(+)</text>
        <dbReference type="Rhea" id="RHEA:15761"/>
        <dbReference type="ChEBI" id="CHEBI:15378"/>
        <dbReference type="ChEBI" id="CHEBI:57476"/>
        <dbReference type="ChEBI" id="CHEBI:57783"/>
        <dbReference type="ChEBI" id="CHEBI:58349"/>
        <dbReference type="ChEBI" id="CHEBI:537519"/>
        <dbReference type="EC" id="1.1.1.3"/>
    </reaction>
    <physiologicalReaction direction="right-to-left" evidence="12">
        <dbReference type="Rhea" id="RHEA:15763"/>
    </physiologicalReaction>
</comment>
<evidence type="ECO:0000256" key="8">
    <source>
        <dbReference type="ARBA" id="ARBA00022697"/>
    </source>
</evidence>
<evidence type="ECO:0000256" key="11">
    <source>
        <dbReference type="ARBA" id="ARBA00023167"/>
    </source>
</evidence>
<evidence type="ECO:0000256" key="1">
    <source>
        <dbReference type="ARBA" id="ARBA00001920"/>
    </source>
</evidence>
<feature type="binding site" evidence="16">
    <location>
        <position position="125"/>
    </location>
    <ligand>
        <name>NADPH</name>
        <dbReference type="ChEBI" id="CHEBI:57783"/>
    </ligand>
</feature>
<dbReference type="InterPro" id="IPR005106">
    <property type="entry name" value="Asp/hSer_DH_NAD-bd"/>
</dbReference>
<evidence type="ECO:0000256" key="3">
    <source>
        <dbReference type="ARBA" id="ARBA00005062"/>
    </source>
</evidence>
<dbReference type="OrthoDB" id="67851at2759"/>
<keyword evidence="7 14" id="KW-0028">Amino-acid biosynthesis</keyword>
<feature type="binding site" evidence="16">
    <location>
        <position position="101"/>
    </location>
    <ligand>
        <name>NADPH</name>
        <dbReference type="ChEBI" id="CHEBI:57783"/>
    </ligand>
</feature>
<keyword evidence="8 14" id="KW-0791">Threonine biosynthesis</keyword>
<dbReference type="Gene3D" id="3.40.50.720">
    <property type="entry name" value="NAD(P)-binding Rossmann-like Domain"/>
    <property type="match status" value="1"/>
</dbReference>
<dbReference type="GO" id="GO:0050661">
    <property type="term" value="F:NADP binding"/>
    <property type="evidence" value="ECO:0007669"/>
    <property type="project" value="InterPro"/>
</dbReference>
<keyword evidence="11 14" id="KW-0486">Methionine biosynthesis</keyword>
<comment type="pathway">
    <text evidence="3 17">Amino-acid biosynthesis; L-methionine biosynthesis via de novo pathway; L-homoserine from L-aspartate: step 3/3.</text>
</comment>
<dbReference type="EMBL" id="KN822004">
    <property type="protein sequence ID" value="KIM70424.1"/>
    <property type="molecule type" value="Genomic_DNA"/>
</dbReference>
<evidence type="ECO:0000313" key="21">
    <source>
        <dbReference type="EMBL" id="KIM70424.1"/>
    </source>
</evidence>
<dbReference type="Gene3D" id="3.30.360.10">
    <property type="entry name" value="Dihydrodipicolinate Reductase, domain 2"/>
    <property type="match status" value="1"/>
</dbReference>
<evidence type="ECO:0000256" key="12">
    <source>
        <dbReference type="ARBA" id="ARBA00048841"/>
    </source>
</evidence>
<feature type="binding site" evidence="16">
    <location>
        <begin position="18"/>
        <end position="23"/>
    </location>
    <ligand>
        <name>NADP(+)</name>
        <dbReference type="ChEBI" id="CHEBI:58349"/>
    </ligand>
</feature>
<comment type="function">
    <text evidence="13">Catalyzes the conversion of L-aspartate-beta-semialdehyde (L-Asa) to L-homoserine (L-Hse), the third step in the biosynthesis of amino acids that derive from aspartate (the aspartate family of amino acids), including methioinine and threonine, the latter of which is a precursor to isoleucine; production of homoserine leads to a branch-point in the pathway as it can either be O-phosphorylated for processing to threonine, or O-acylated for processing to methionine.</text>
</comment>
<dbReference type="UniPathway" id="UPA00051">
    <property type="reaction ID" value="UER00465"/>
</dbReference>
<name>A0A0C3EQJ6_9AGAM</name>
<dbReference type="HOGENOM" id="CLU_009116_0_1_1"/>
<dbReference type="Pfam" id="PF03447">
    <property type="entry name" value="NAD_binding_3"/>
    <property type="match status" value="1"/>
</dbReference>
<keyword evidence="10 14" id="KW-0560">Oxidoreductase</keyword>
<dbReference type="InterPro" id="IPR022697">
    <property type="entry name" value="HDH_short"/>
</dbReference>
<evidence type="ECO:0000256" key="5">
    <source>
        <dbReference type="ARBA" id="ARBA00013213"/>
    </source>
</evidence>
<evidence type="ECO:0000256" key="13">
    <source>
        <dbReference type="ARBA" id="ARBA00059589"/>
    </source>
</evidence>
<dbReference type="InterPro" id="IPR036291">
    <property type="entry name" value="NAD(P)-bd_dom_sf"/>
</dbReference>
<dbReference type="FunFam" id="3.30.360.10:FF:000006">
    <property type="entry name" value="Bifunctional aspartokinase/homoserine dehydrogenase"/>
    <property type="match status" value="1"/>
</dbReference>
<dbReference type="AlphaFoldDB" id="A0A0C3EQJ6"/>
<keyword evidence="22" id="KW-1185">Reference proteome</keyword>
<evidence type="ECO:0000256" key="15">
    <source>
        <dbReference type="PIRSR" id="PIRSR036497-1"/>
    </source>
</evidence>
<dbReference type="UniPathway" id="UPA00050">
    <property type="reaction ID" value="UER00063"/>
</dbReference>
<dbReference type="GO" id="GO:0009086">
    <property type="term" value="P:methionine biosynthetic process"/>
    <property type="evidence" value="ECO:0007669"/>
    <property type="project" value="UniProtKB-KW"/>
</dbReference>
<organism evidence="21 22">
    <name type="scientific">Scleroderma citrinum Foug A</name>
    <dbReference type="NCBI Taxonomy" id="1036808"/>
    <lineage>
        <taxon>Eukaryota</taxon>
        <taxon>Fungi</taxon>
        <taxon>Dikarya</taxon>
        <taxon>Basidiomycota</taxon>
        <taxon>Agaricomycotina</taxon>
        <taxon>Agaricomycetes</taxon>
        <taxon>Agaricomycetidae</taxon>
        <taxon>Boletales</taxon>
        <taxon>Sclerodermatineae</taxon>
        <taxon>Sclerodermataceae</taxon>
        <taxon>Scleroderma</taxon>
    </lineage>
</organism>
<feature type="binding site" evidence="16">
    <location>
        <position position="225"/>
    </location>
    <ligand>
        <name>L-homoserine</name>
        <dbReference type="ChEBI" id="CHEBI:57476"/>
    </ligand>
</feature>
<sequence>MSGAIIPRERALYIAVVGVGLVGKEFMRQVLASRYPVELVGICNSRHMLLASGSPSAAPINPSTWKDSLASSTTPVNLSAVRDTLAHLVKDGKRAVLVDNTANEDVALAYPQFLDAGVHVVTPNKKAFSGEGSDYLRLIGAEGAGQQQAGGVERGRFLNESTVGAGLPIISTMKDLVETGDQVKRIEGVFSGTMSYIFNNFSTGEAGGRSFSDVVAEARQNGYTEPNPMDDLNGADVARKLTILSRMINPSMLALLPHGYKSVDTQSLIPPELASASDGDAFMQRLPDFDARIAQLREEAAREGSVLRYVGVIDVEKKIIKAGLEKYPKTHAFATSLGGSDNIIMFHTERYSPRPLIVQGAGAGAAVTAMGVLSDLLKFF</sequence>
<dbReference type="Proteomes" id="UP000053989">
    <property type="component" value="Unassembled WGS sequence"/>
</dbReference>
<proteinExistence type="inferred from homology"/>
<evidence type="ECO:0000256" key="4">
    <source>
        <dbReference type="ARBA" id="ARBA00006753"/>
    </source>
</evidence>
<dbReference type="STRING" id="1036808.A0A0C3EQJ6"/>
<reference evidence="22" key="2">
    <citation type="submission" date="2015-01" db="EMBL/GenBank/DDBJ databases">
        <title>Evolutionary Origins and Diversification of the Mycorrhizal Mutualists.</title>
        <authorList>
            <consortium name="DOE Joint Genome Institute"/>
            <consortium name="Mycorrhizal Genomics Consortium"/>
            <person name="Kohler A."/>
            <person name="Kuo A."/>
            <person name="Nagy L.G."/>
            <person name="Floudas D."/>
            <person name="Copeland A."/>
            <person name="Barry K.W."/>
            <person name="Cichocki N."/>
            <person name="Veneault-Fourrey C."/>
            <person name="LaButti K."/>
            <person name="Lindquist E.A."/>
            <person name="Lipzen A."/>
            <person name="Lundell T."/>
            <person name="Morin E."/>
            <person name="Murat C."/>
            <person name="Riley R."/>
            <person name="Ohm R."/>
            <person name="Sun H."/>
            <person name="Tunlid A."/>
            <person name="Henrissat B."/>
            <person name="Grigoriev I.V."/>
            <person name="Hibbett D.S."/>
            <person name="Martin F."/>
        </authorList>
    </citation>
    <scope>NUCLEOTIDE SEQUENCE [LARGE SCALE GENOMIC DNA]</scope>
    <source>
        <strain evidence="22">Foug A</strain>
    </source>
</reference>
<feature type="domain" description="Homoserine dehydrogenase catalytic" evidence="19">
    <location>
        <begin position="168"/>
        <end position="377"/>
    </location>
</feature>
<dbReference type="EC" id="1.1.1.3" evidence="5 14"/>
<dbReference type="PROSITE" id="PS01042">
    <property type="entry name" value="HOMOSER_DHGENASE"/>
    <property type="match status" value="1"/>
</dbReference>
<dbReference type="PANTHER" id="PTHR43070:SF5">
    <property type="entry name" value="HOMOSERINE DEHYDROGENASE"/>
    <property type="match status" value="1"/>
</dbReference>
<dbReference type="GO" id="GO:0009088">
    <property type="term" value="P:threonine biosynthetic process"/>
    <property type="evidence" value="ECO:0007669"/>
    <property type="project" value="UniProtKB-UniPathway"/>
</dbReference>
<dbReference type="PANTHER" id="PTHR43070">
    <property type="match status" value="1"/>
</dbReference>
<comment type="cofactor">
    <cofactor evidence="1">
        <name>a metal cation</name>
        <dbReference type="ChEBI" id="CHEBI:25213"/>
    </cofactor>
</comment>
<evidence type="ECO:0000259" key="20">
    <source>
        <dbReference type="Pfam" id="PF03447"/>
    </source>
</evidence>
<dbReference type="SUPFAM" id="SSF51735">
    <property type="entry name" value="NAD(P)-binding Rossmann-fold domains"/>
    <property type="match status" value="1"/>
</dbReference>
<evidence type="ECO:0000256" key="17">
    <source>
        <dbReference type="RuleBase" id="RU000579"/>
    </source>
</evidence>
<feature type="domain" description="Aspartate/homoserine dehydrogenase NAD-binding" evidence="20">
    <location>
        <begin position="18"/>
        <end position="144"/>
    </location>
</feature>
<evidence type="ECO:0000256" key="10">
    <source>
        <dbReference type="ARBA" id="ARBA00023002"/>
    </source>
</evidence>
<keyword evidence="9 14" id="KW-0521">NADP</keyword>
<evidence type="ECO:0000256" key="6">
    <source>
        <dbReference type="ARBA" id="ARBA00013376"/>
    </source>
</evidence>
<dbReference type="PIRSF" id="PIRSF036497">
    <property type="entry name" value="HDH_short"/>
    <property type="match status" value="1"/>
</dbReference>
<comment type="similarity">
    <text evidence="4 14 18">Belongs to the homoserine dehydrogenase family.</text>
</comment>
<dbReference type="GO" id="GO:0009090">
    <property type="term" value="P:homoserine biosynthetic process"/>
    <property type="evidence" value="ECO:0007669"/>
    <property type="project" value="TreeGrafter"/>
</dbReference>
<evidence type="ECO:0000256" key="18">
    <source>
        <dbReference type="RuleBase" id="RU004171"/>
    </source>
</evidence>
<dbReference type="InterPro" id="IPR001342">
    <property type="entry name" value="HDH_cat"/>
</dbReference>
<evidence type="ECO:0000256" key="16">
    <source>
        <dbReference type="PIRSR" id="PIRSR036497-2"/>
    </source>
</evidence>
<evidence type="ECO:0000256" key="7">
    <source>
        <dbReference type="ARBA" id="ARBA00022605"/>
    </source>
</evidence>
<dbReference type="InterPro" id="IPR011147">
    <property type="entry name" value="Bifunc_Aspkin/hSer_DH"/>
</dbReference>
<protein>
    <recommendedName>
        <fullName evidence="6 14">Homoserine dehydrogenase</fullName>
        <shortName evidence="14">HDH</shortName>
        <ecNumber evidence="5 14">1.1.1.3</ecNumber>
    </recommendedName>
</protein>
<reference evidence="21 22" key="1">
    <citation type="submission" date="2014-04" db="EMBL/GenBank/DDBJ databases">
        <authorList>
            <consortium name="DOE Joint Genome Institute"/>
            <person name="Kuo A."/>
            <person name="Kohler A."/>
            <person name="Nagy L.G."/>
            <person name="Floudas D."/>
            <person name="Copeland A."/>
            <person name="Barry K.W."/>
            <person name="Cichocki N."/>
            <person name="Veneault-Fourrey C."/>
            <person name="LaButti K."/>
            <person name="Lindquist E.A."/>
            <person name="Lipzen A."/>
            <person name="Lundell T."/>
            <person name="Morin E."/>
            <person name="Murat C."/>
            <person name="Sun H."/>
            <person name="Tunlid A."/>
            <person name="Henrissat B."/>
            <person name="Grigoriev I.V."/>
            <person name="Hibbett D.S."/>
            <person name="Martin F."/>
            <person name="Nordberg H.P."/>
            <person name="Cantor M.N."/>
            <person name="Hua S.X."/>
        </authorList>
    </citation>
    <scope>NUCLEOTIDE SEQUENCE [LARGE SCALE GENOMIC DNA]</scope>
    <source>
        <strain evidence="21 22">Foug A</strain>
    </source>
</reference>